<evidence type="ECO:0000256" key="1">
    <source>
        <dbReference type="SAM" id="Phobius"/>
    </source>
</evidence>
<keyword evidence="1" id="KW-1133">Transmembrane helix</keyword>
<keyword evidence="1" id="KW-0812">Transmembrane</keyword>
<gene>
    <name evidence="2" type="ORF">SAMN05421747_10967</name>
</gene>
<sequence length="117" mass="12694">MKKPIDAKRHGIIDYAFTGVQLLGPSLLGINGNVRKTYQALGTGFAAVNAFTDTPVGLKPVISFKGHQKADISYLLGLSLLTASSMIRKNRRALAFHLGFFAAALAHYVLTNYNSRN</sequence>
<protein>
    <submittedName>
        <fullName evidence="2">Uncharacterized protein</fullName>
    </submittedName>
</protein>
<accession>A0A1I1II19</accession>
<organism evidence="2 3">
    <name type="scientific">Parapedobacter composti</name>
    <dbReference type="NCBI Taxonomy" id="623281"/>
    <lineage>
        <taxon>Bacteria</taxon>
        <taxon>Pseudomonadati</taxon>
        <taxon>Bacteroidota</taxon>
        <taxon>Sphingobacteriia</taxon>
        <taxon>Sphingobacteriales</taxon>
        <taxon>Sphingobacteriaceae</taxon>
        <taxon>Parapedobacter</taxon>
    </lineage>
</organism>
<reference evidence="3" key="1">
    <citation type="submission" date="2016-10" db="EMBL/GenBank/DDBJ databases">
        <authorList>
            <person name="Varghese N."/>
            <person name="Submissions S."/>
        </authorList>
    </citation>
    <scope>NUCLEOTIDE SEQUENCE [LARGE SCALE GENOMIC DNA]</scope>
    <source>
        <strain evidence="3">DSM 22900</strain>
    </source>
</reference>
<dbReference type="RefSeq" id="WP_090973641.1">
    <property type="nucleotide sequence ID" value="NZ_FOLL01000009.1"/>
</dbReference>
<keyword evidence="1" id="KW-0472">Membrane</keyword>
<dbReference type="AlphaFoldDB" id="A0A1I1II19"/>
<dbReference type="Proteomes" id="UP000199577">
    <property type="component" value="Unassembled WGS sequence"/>
</dbReference>
<evidence type="ECO:0000313" key="3">
    <source>
        <dbReference type="Proteomes" id="UP000199577"/>
    </source>
</evidence>
<proteinExistence type="predicted"/>
<keyword evidence="3" id="KW-1185">Reference proteome</keyword>
<dbReference type="STRING" id="623281.SAMN05421747_10967"/>
<dbReference type="OrthoDB" id="129082at2"/>
<dbReference type="EMBL" id="FOLL01000009">
    <property type="protein sequence ID" value="SFC35601.1"/>
    <property type="molecule type" value="Genomic_DNA"/>
</dbReference>
<evidence type="ECO:0000313" key="2">
    <source>
        <dbReference type="EMBL" id="SFC35601.1"/>
    </source>
</evidence>
<feature type="transmembrane region" description="Helical" evidence="1">
    <location>
        <begin position="93"/>
        <end position="110"/>
    </location>
</feature>
<name>A0A1I1II19_9SPHI</name>